<accession>A0A090LAS4</accession>
<evidence type="ECO:0000313" key="8">
    <source>
        <dbReference type="WBParaSite" id="SRAE_1000344600.1"/>
    </source>
</evidence>
<protein>
    <submittedName>
        <fullName evidence="6 8">Transmembrane protein 131-like</fullName>
    </submittedName>
</protein>
<feature type="transmembrane region" description="Helical" evidence="3">
    <location>
        <begin position="798"/>
        <end position="815"/>
    </location>
</feature>
<dbReference type="Proteomes" id="UP000035682">
    <property type="component" value="Unplaced"/>
</dbReference>
<feature type="compositionally biased region" description="Low complexity" evidence="2">
    <location>
        <begin position="1275"/>
        <end position="1298"/>
    </location>
</feature>
<dbReference type="CTD" id="36377558"/>
<evidence type="ECO:0000259" key="5">
    <source>
        <dbReference type="Pfam" id="PF24501"/>
    </source>
</evidence>
<dbReference type="WBParaSite" id="SRAE_1000344600.1">
    <property type="protein sequence ID" value="SRAE_1000344600.1"/>
    <property type="gene ID" value="WBGene00260063"/>
</dbReference>
<feature type="domain" description="TMEM131L fourth Ig-like" evidence="4">
    <location>
        <begin position="425"/>
        <end position="571"/>
    </location>
</feature>
<feature type="domain" description="TMEM131L fifth Ig-like" evidence="5">
    <location>
        <begin position="624"/>
        <end position="687"/>
    </location>
</feature>
<organism evidence="6">
    <name type="scientific">Strongyloides ratti</name>
    <name type="common">Parasitic roundworm</name>
    <dbReference type="NCBI Taxonomy" id="34506"/>
    <lineage>
        <taxon>Eukaryota</taxon>
        <taxon>Metazoa</taxon>
        <taxon>Ecdysozoa</taxon>
        <taxon>Nematoda</taxon>
        <taxon>Chromadorea</taxon>
        <taxon>Rhabditida</taxon>
        <taxon>Tylenchina</taxon>
        <taxon>Panagrolaimomorpha</taxon>
        <taxon>Strongyloidoidea</taxon>
        <taxon>Strongyloididae</taxon>
        <taxon>Strongyloides</taxon>
    </lineage>
</organism>
<feature type="compositionally biased region" description="Basic and acidic residues" evidence="2">
    <location>
        <begin position="1029"/>
        <end position="1045"/>
    </location>
</feature>
<feature type="region of interest" description="Disordered" evidence="2">
    <location>
        <begin position="1275"/>
        <end position="1304"/>
    </location>
</feature>
<dbReference type="InterPro" id="IPR055437">
    <property type="entry name" value="TMEM131L_Ig_5"/>
</dbReference>
<evidence type="ECO:0000313" key="9">
    <source>
        <dbReference type="WormBase" id="SRAE_1000344600"/>
    </source>
</evidence>
<dbReference type="RefSeq" id="XP_024504394.1">
    <property type="nucleotide sequence ID" value="XM_024650636.1"/>
</dbReference>
<dbReference type="STRING" id="34506.A0A090LAS4"/>
<keyword evidence="3" id="KW-1133">Transmembrane helix</keyword>
<keyword evidence="7" id="KW-1185">Reference proteome</keyword>
<dbReference type="GeneID" id="36377558"/>
<gene>
    <name evidence="6 8 9" type="ORF">SRAE_1000344600</name>
</gene>
<dbReference type="WormBase" id="SRAE_1000344600">
    <property type="protein sequence ID" value="SRP07243"/>
    <property type="gene ID" value="WBGene00260063"/>
</dbReference>
<evidence type="ECO:0000256" key="1">
    <source>
        <dbReference type="SAM" id="Coils"/>
    </source>
</evidence>
<proteinExistence type="predicted"/>
<dbReference type="GO" id="GO:0016020">
    <property type="term" value="C:membrane"/>
    <property type="evidence" value="ECO:0007669"/>
    <property type="project" value="TreeGrafter"/>
</dbReference>
<feature type="region of interest" description="Disordered" evidence="2">
    <location>
        <begin position="1066"/>
        <end position="1090"/>
    </location>
</feature>
<evidence type="ECO:0000256" key="2">
    <source>
        <dbReference type="SAM" id="MobiDB-lite"/>
    </source>
</evidence>
<evidence type="ECO:0000313" key="6">
    <source>
        <dbReference type="EMBL" id="CEF65193.1"/>
    </source>
</evidence>
<sequence>MQKFNLDLYHNSEGVSFHTSNKISTSKVVFFQNYLPFGVSIHNVKIIDKSKHDFQVNLIKKFVQIAPGDTTPAVRIKYLKKQENGYETSMKIYTNISNYEVPIKIYNGELEIIINSIDKTQFDFGTLSPSDERAIHFTIQNYGTVPIAIEKFYNPLEPFMKIVYKGQKDVPTGNDILSDEKSPPTYSKGDDEIIIKGKSISYFKLVLNLTDYSPLFNFHKKSSNIFSIITKFNIYQYKILFNISPGGLIHIPPYKELNFGEIFPGQVISKRLYLFSYFPQKMNLLRLSTLNNQGILFFESNTTITNNDNNKNKNDLIIQSGKINDLNRVILIPHLSCNEHCYIGIQLHSSDGQWFTYGMKLPQNLAEIDYYLFKNMKNRYERLIGMKKNIIEDSIIIDTTHVKNYEIPIKGELIWPKLMTTSEVIFPLTAVGNYTIMNLTIQNPSLQPIIVQLLPLVIYPDAEAFLHSFKEFLPPMPQPIEINETLMFSLRDTELFTLRPDSPVPKLREDLESIVNTPIPRFTLSMLLQPGMKVRIRLGFLPTDHILRSSLLIIRNNLTIVESVVLMGRGAHINMEVDGKLARTKDPLLFDIQPFHLSDCHNPKRLNHKLSTTLTVKRSFMVKNTGEIPFTVVNMSINNYICENRGFRVLNCEPFTLKPNETHILDIAYTPDFLMSWNEAALQLYMHMNSTSWMFPIAAAIPKHMLSKCYSALPRPPFEGFMYYSCVSALIFCLICVIACAYLEGDRTISHAIRLQYMPPKKVFDFKDISTQTSTSTTIRNTNSNIEENNELSLWKKGINYIISIVLYVCSLFWHEKITATRLRSSMKEPSKDKKKAVSETFKLYQETTRSIQKTALDTFKMRNPGLLKKDIDLEEITTNIKFKINENNDKKNIIEDEKEEKNEETNSVKRFPEIGKENNIIEKVVQQSNLNTKNQKGKKKGKSNKSNIIQNNKLSIIEEVKNKYEKKDKKYNGKDVIDNKKESSIINCDLKEKDKNIKNTSNILNILKEKVEAEKKIVKEKKIDKKKSEEFDNSIEKESLKEQPIEEEIDDKDSVSFIQKWIDSTKDAEKESSPDSVKSSSKKEDIEEECSYIDDEDVVDDMDPEEMDPELLIKKYKELKTKYAKDSSKKTLPTEIDMEKVKQVQKEILTQQFNMPLDDVAQWDPDNPCPPYQFMDLNSLVSDIISPNGIYNAEYMNSFNINPAAFNPSLNDPWNIMSAFTPGQNFFPPEHQMDNIFTNIDTTIPSTGSSNYFQNTSFPSFDRNPQIIPTTSISQSSMINTSPPTTTTSNTTQQQNNFPISSTDEFRIWNPLTQENNETFDSWMKHTGIDKIIDDDEKKK</sequence>
<evidence type="ECO:0000313" key="7">
    <source>
        <dbReference type="Proteomes" id="UP000035682"/>
    </source>
</evidence>
<reference evidence="6 7" key="1">
    <citation type="submission" date="2014-09" db="EMBL/GenBank/DDBJ databases">
        <authorList>
            <person name="Martin A.A."/>
        </authorList>
    </citation>
    <scope>NUCLEOTIDE SEQUENCE</scope>
    <source>
        <strain evidence="7">ED321</strain>
        <strain evidence="6">ED321 Heterogonic</strain>
    </source>
</reference>
<name>A0A090LAS4_STRRB</name>
<evidence type="ECO:0000259" key="4">
    <source>
        <dbReference type="Pfam" id="PF24499"/>
    </source>
</evidence>
<feature type="region of interest" description="Disordered" evidence="2">
    <location>
        <begin position="1029"/>
        <end position="1050"/>
    </location>
</feature>
<keyword evidence="3 6" id="KW-0812">Transmembrane</keyword>
<dbReference type="InterPro" id="IPR039877">
    <property type="entry name" value="TMEM131-like"/>
</dbReference>
<dbReference type="PANTHER" id="PTHR22050">
    <property type="entry name" value="RW1 PROTEIN HOMOLOG"/>
    <property type="match status" value="1"/>
</dbReference>
<dbReference type="EMBL" id="LN609528">
    <property type="protein sequence ID" value="CEF65193.1"/>
    <property type="molecule type" value="Genomic_DNA"/>
</dbReference>
<dbReference type="Pfam" id="PF24501">
    <property type="entry name" value="Ig_TMEM131L_5"/>
    <property type="match status" value="1"/>
</dbReference>
<dbReference type="Pfam" id="PF24499">
    <property type="entry name" value="Ig_TMEM131L_4"/>
    <property type="match status" value="1"/>
</dbReference>
<dbReference type="eggNOG" id="KOG3620">
    <property type="taxonomic scope" value="Eukaryota"/>
</dbReference>
<dbReference type="PANTHER" id="PTHR22050:SF0">
    <property type="entry name" value="TRANSMEMBRANE PROTEIN 131 HOMOLOG"/>
    <property type="match status" value="1"/>
</dbReference>
<keyword evidence="1" id="KW-0175">Coiled coil</keyword>
<dbReference type="InterPro" id="IPR055436">
    <property type="entry name" value="Ig_TMEM131L_4"/>
</dbReference>
<feature type="transmembrane region" description="Helical" evidence="3">
    <location>
        <begin position="721"/>
        <end position="743"/>
    </location>
</feature>
<dbReference type="OrthoDB" id="168404at2759"/>
<feature type="coiled-coil region" evidence="1">
    <location>
        <begin position="881"/>
        <end position="908"/>
    </location>
</feature>
<keyword evidence="3" id="KW-0472">Membrane</keyword>
<evidence type="ECO:0000256" key="3">
    <source>
        <dbReference type="SAM" id="Phobius"/>
    </source>
</evidence>
<reference evidence="8" key="2">
    <citation type="submission" date="2020-12" db="UniProtKB">
        <authorList>
            <consortium name="WormBaseParasite"/>
        </authorList>
    </citation>
    <scope>IDENTIFICATION</scope>
</reference>